<proteinExistence type="predicted"/>
<comment type="caution">
    <text evidence="1">The sequence shown here is derived from an EMBL/GenBank/DDBJ whole genome shotgun (WGS) entry which is preliminary data.</text>
</comment>
<name>A0A392P707_9FABA</name>
<protein>
    <submittedName>
        <fullName evidence="1">Uncharacterized protein</fullName>
    </submittedName>
</protein>
<feature type="non-terminal residue" evidence="1">
    <location>
        <position position="46"/>
    </location>
</feature>
<reference evidence="1 2" key="1">
    <citation type="journal article" date="2018" name="Front. Plant Sci.">
        <title>Red Clover (Trifolium pratense) and Zigzag Clover (T. medium) - A Picture of Genomic Similarities and Differences.</title>
        <authorList>
            <person name="Dluhosova J."/>
            <person name="Istvanek J."/>
            <person name="Nedelnik J."/>
            <person name="Repkova J."/>
        </authorList>
    </citation>
    <scope>NUCLEOTIDE SEQUENCE [LARGE SCALE GENOMIC DNA]</scope>
    <source>
        <strain evidence="2">cv. 10/8</strain>
        <tissue evidence="1">Leaf</tissue>
    </source>
</reference>
<evidence type="ECO:0000313" key="2">
    <source>
        <dbReference type="Proteomes" id="UP000265520"/>
    </source>
</evidence>
<evidence type="ECO:0000313" key="1">
    <source>
        <dbReference type="EMBL" id="MCI06635.1"/>
    </source>
</evidence>
<accession>A0A392P707</accession>
<keyword evidence="2" id="KW-1185">Reference proteome</keyword>
<dbReference type="AlphaFoldDB" id="A0A392P707"/>
<dbReference type="EMBL" id="LXQA010062509">
    <property type="protein sequence ID" value="MCI06635.1"/>
    <property type="molecule type" value="Genomic_DNA"/>
</dbReference>
<organism evidence="1 2">
    <name type="scientific">Trifolium medium</name>
    <dbReference type="NCBI Taxonomy" id="97028"/>
    <lineage>
        <taxon>Eukaryota</taxon>
        <taxon>Viridiplantae</taxon>
        <taxon>Streptophyta</taxon>
        <taxon>Embryophyta</taxon>
        <taxon>Tracheophyta</taxon>
        <taxon>Spermatophyta</taxon>
        <taxon>Magnoliopsida</taxon>
        <taxon>eudicotyledons</taxon>
        <taxon>Gunneridae</taxon>
        <taxon>Pentapetalae</taxon>
        <taxon>rosids</taxon>
        <taxon>fabids</taxon>
        <taxon>Fabales</taxon>
        <taxon>Fabaceae</taxon>
        <taxon>Papilionoideae</taxon>
        <taxon>50 kb inversion clade</taxon>
        <taxon>NPAAA clade</taxon>
        <taxon>Hologalegina</taxon>
        <taxon>IRL clade</taxon>
        <taxon>Trifolieae</taxon>
        <taxon>Trifolium</taxon>
    </lineage>
</organism>
<sequence>MFDSGTCDAAKVLEDVKVLTWRWWLNQTQAAHSLLYEWQVQPKLCM</sequence>
<dbReference type="Proteomes" id="UP000265520">
    <property type="component" value="Unassembled WGS sequence"/>
</dbReference>